<evidence type="ECO:0008006" key="3">
    <source>
        <dbReference type="Google" id="ProtNLM"/>
    </source>
</evidence>
<accession>A0ABP9WYM9</accession>
<evidence type="ECO:0000313" key="2">
    <source>
        <dbReference type="Proteomes" id="UP001428290"/>
    </source>
</evidence>
<sequence length="352" mass="40524">MILIITKLLTDTTVVSVRELLETQGQEVVVLSQEVMEQNASLRINQTADGQAQAILRLDEREINFATDVSAAWIWRSWRPEPLLERYQPLVKQADEWNFFSNEWGALYKGIVLALKCHNIFCVNPPPFHEAFEEKCGQLWTAADVGFKIPDTLFTAHLPYAQDFYEQHAESIIYKPFRPFFKMIPQKDEEPSKIAKLLTNRVSKQHFTNARNAIPTPGIFQPYVEKAFELRIVVVGREIFSCAIHSQSSERAREDWRRYDIPNTPHQIYALPNDLAAKVRTYMDRLNLVFGSIDMIVTPEGEHIFLEINPNGQFDWIDRLTGMPIYEHFAAMLQAASIDYPIPLAQEAVNAQ</sequence>
<dbReference type="SUPFAM" id="SSF56059">
    <property type="entry name" value="Glutathione synthetase ATP-binding domain-like"/>
    <property type="match status" value="1"/>
</dbReference>
<dbReference type="PANTHER" id="PTHR21621">
    <property type="entry name" value="RIBOSOMAL PROTEIN S6 MODIFICATION PROTEIN"/>
    <property type="match status" value="1"/>
</dbReference>
<keyword evidence="2" id="KW-1185">Reference proteome</keyword>
<dbReference type="Gene3D" id="3.30.470.20">
    <property type="entry name" value="ATP-grasp fold, B domain"/>
    <property type="match status" value="1"/>
</dbReference>
<dbReference type="EMBL" id="BAABRU010000006">
    <property type="protein sequence ID" value="GAA5528299.1"/>
    <property type="molecule type" value="Genomic_DNA"/>
</dbReference>
<proteinExistence type="predicted"/>
<dbReference type="PANTHER" id="PTHR21621:SF0">
    <property type="entry name" value="BETA-CITRYLGLUTAMATE SYNTHASE B-RELATED"/>
    <property type="match status" value="1"/>
</dbReference>
<dbReference type="RefSeq" id="WP_345721912.1">
    <property type="nucleotide sequence ID" value="NZ_BAABRU010000006.1"/>
</dbReference>
<name>A0ABP9WYM9_9CHLR</name>
<protein>
    <recommendedName>
        <fullName evidence="3">ATP-grasp domain-containing protein</fullName>
    </recommendedName>
</protein>
<comment type="caution">
    <text evidence="1">The sequence shown here is derived from an EMBL/GenBank/DDBJ whole genome shotgun (WGS) entry which is preliminary data.</text>
</comment>
<organism evidence="1 2">
    <name type="scientific">Herpetosiphon gulosus</name>
    <dbReference type="NCBI Taxonomy" id="1973496"/>
    <lineage>
        <taxon>Bacteria</taxon>
        <taxon>Bacillati</taxon>
        <taxon>Chloroflexota</taxon>
        <taxon>Chloroflexia</taxon>
        <taxon>Herpetosiphonales</taxon>
        <taxon>Herpetosiphonaceae</taxon>
        <taxon>Herpetosiphon</taxon>
    </lineage>
</organism>
<dbReference type="Proteomes" id="UP001428290">
    <property type="component" value="Unassembled WGS sequence"/>
</dbReference>
<evidence type="ECO:0000313" key="1">
    <source>
        <dbReference type="EMBL" id="GAA5528299.1"/>
    </source>
</evidence>
<reference evidence="1 2" key="1">
    <citation type="submission" date="2024-02" db="EMBL/GenBank/DDBJ databases">
        <title>Herpetosiphon gulosus NBRC 112829.</title>
        <authorList>
            <person name="Ichikawa N."/>
            <person name="Katano-Makiyama Y."/>
            <person name="Hidaka K."/>
        </authorList>
    </citation>
    <scope>NUCLEOTIDE SEQUENCE [LARGE SCALE GENOMIC DNA]</scope>
    <source>
        <strain evidence="1 2">NBRC 112829</strain>
    </source>
</reference>
<gene>
    <name evidence="1" type="ORF">Hgul01_02097</name>
</gene>